<evidence type="ECO:0000259" key="1">
    <source>
        <dbReference type="Pfam" id="PF00501"/>
    </source>
</evidence>
<organism evidence="3 4">
    <name type="scientific">Trichoderma ghanense</name>
    <dbReference type="NCBI Taxonomy" id="65468"/>
    <lineage>
        <taxon>Eukaryota</taxon>
        <taxon>Fungi</taxon>
        <taxon>Dikarya</taxon>
        <taxon>Ascomycota</taxon>
        <taxon>Pezizomycotina</taxon>
        <taxon>Sordariomycetes</taxon>
        <taxon>Hypocreomycetidae</taxon>
        <taxon>Hypocreales</taxon>
        <taxon>Hypocreaceae</taxon>
        <taxon>Trichoderma</taxon>
    </lineage>
</organism>
<feature type="domain" description="AMP-dependent synthetase/ligase" evidence="1">
    <location>
        <begin position="40"/>
        <end position="405"/>
    </location>
</feature>
<dbReference type="InterPro" id="IPR045851">
    <property type="entry name" value="AMP-bd_C_sf"/>
</dbReference>
<gene>
    <name evidence="3" type="ORF">CCMA1212_005232</name>
</gene>
<dbReference type="Pfam" id="PF00501">
    <property type="entry name" value="AMP-binding"/>
    <property type="match status" value="1"/>
</dbReference>
<sequence>MPIKSLYQPLDIPQTNVLTYLFGNGATLSHEPIWFDANDPSRSLSPHQLVQWIRRLGLGLQRLGVRRGDVVMICTPNHILVPVAYLGITGSGCIFSGANPVFTVAELSHQLANTEAKAVLAHPSVLAKILEAAAKANVPKARIFQFSDSPGILPPQDGVPDWKAMLAPYEEAYDWEWPALTPSEARSTVATINFSSGTTGLPKGVCVPHASLVANVEQAIHLRHAHRKPSWDAQPRNRWIGLLPLYHAYGQLYACLMAAKTLTPIYVLPKFQYEDFLRAIQRYGITQLQVAPPIVVMLAKRPETARYDLSSVRHLMCGAAPLSRELQMLCQDKFGFRITQGYGMTELTCSGITFAEGLDGDNLGSVGRLLPNCECKLLDDEGNEVGEGEPGELFIRGPNVCLGYWRNEAATKECLDDEGWFRTGDIAVVNSEGLFSIVDRKKASANLSELIKVNGLQVAPAELEAALLENEHIADAAVVDIRFAEDEWPRAYVVLQPASKGKVSPKDIQDWTAARVAKHKRLVGGVVFIDEVPKLASGKIIRKVVRQWSRRDAEEMVKNGTAPVRARL</sequence>
<dbReference type="InterPro" id="IPR042099">
    <property type="entry name" value="ANL_N_sf"/>
</dbReference>
<keyword evidence="4" id="KW-1185">Reference proteome</keyword>
<dbReference type="PANTHER" id="PTHR24096:SF194">
    <property type="entry name" value="AMP-DEPENDENT SYNTHETASE_LIGASE DOMAIN-CONTAINING PROTEIN"/>
    <property type="match status" value="1"/>
</dbReference>
<dbReference type="Gene3D" id="3.40.50.12780">
    <property type="entry name" value="N-terminal domain of ligase-like"/>
    <property type="match status" value="1"/>
</dbReference>
<comment type="caution">
    <text evidence="3">The sequence shown here is derived from an EMBL/GenBank/DDBJ whole genome shotgun (WGS) entry which is preliminary data.</text>
</comment>
<dbReference type="Gene3D" id="3.30.300.30">
    <property type="match status" value="1"/>
</dbReference>
<dbReference type="EMBL" id="PPTA01000006">
    <property type="protein sequence ID" value="TFB02809.1"/>
    <property type="molecule type" value="Genomic_DNA"/>
</dbReference>
<keyword evidence="3" id="KW-0436">Ligase</keyword>
<evidence type="ECO:0000313" key="4">
    <source>
        <dbReference type="Proteomes" id="UP001642720"/>
    </source>
</evidence>
<dbReference type="CDD" id="cd05911">
    <property type="entry name" value="Firefly_Luc_like"/>
    <property type="match status" value="1"/>
</dbReference>
<dbReference type="Proteomes" id="UP001642720">
    <property type="component" value="Unassembled WGS sequence"/>
</dbReference>
<dbReference type="GO" id="GO:0016874">
    <property type="term" value="F:ligase activity"/>
    <property type="evidence" value="ECO:0007669"/>
    <property type="project" value="UniProtKB-KW"/>
</dbReference>
<dbReference type="SUPFAM" id="SSF56801">
    <property type="entry name" value="Acetyl-CoA synthetase-like"/>
    <property type="match status" value="1"/>
</dbReference>
<dbReference type="RefSeq" id="XP_073559010.1">
    <property type="nucleotide sequence ID" value="XM_073702500.1"/>
</dbReference>
<dbReference type="InterPro" id="IPR025110">
    <property type="entry name" value="AMP-bd_C"/>
</dbReference>
<dbReference type="InterPro" id="IPR000873">
    <property type="entry name" value="AMP-dep_synth/lig_dom"/>
</dbReference>
<dbReference type="GeneID" id="300576950"/>
<name>A0ABY2H4F7_9HYPO</name>
<dbReference type="Pfam" id="PF13193">
    <property type="entry name" value="AMP-binding_C"/>
    <property type="match status" value="1"/>
</dbReference>
<dbReference type="PANTHER" id="PTHR24096">
    <property type="entry name" value="LONG-CHAIN-FATTY-ACID--COA LIGASE"/>
    <property type="match status" value="1"/>
</dbReference>
<reference evidence="3 4" key="1">
    <citation type="submission" date="2018-01" db="EMBL/GenBank/DDBJ databases">
        <title>Genome characterization of the sugarcane-associated fungus Trichoderma ghanense CCMA-1212 and their application in lignocelulose bioconversion.</title>
        <authorList>
            <person name="Steindorff A.S."/>
            <person name="Mendes T.D."/>
            <person name="Vilela E.S.D."/>
            <person name="Rodrigues D.S."/>
            <person name="Formighieri E.F."/>
            <person name="Melo I.S."/>
            <person name="Favaro L.C.L."/>
        </authorList>
    </citation>
    <scope>NUCLEOTIDE SEQUENCE [LARGE SCALE GENOMIC DNA]</scope>
    <source>
        <strain evidence="3 4">CCMA-1212</strain>
    </source>
</reference>
<evidence type="ECO:0000259" key="2">
    <source>
        <dbReference type="Pfam" id="PF13193"/>
    </source>
</evidence>
<feature type="domain" description="AMP-binding enzyme C-terminal" evidence="2">
    <location>
        <begin position="462"/>
        <end position="539"/>
    </location>
</feature>
<protein>
    <submittedName>
        <fullName evidence="3">4-coumarate-CoA ligase 2</fullName>
    </submittedName>
</protein>
<dbReference type="InterPro" id="IPR020845">
    <property type="entry name" value="AMP-binding_CS"/>
</dbReference>
<dbReference type="PROSITE" id="PS00455">
    <property type="entry name" value="AMP_BINDING"/>
    <property type="match status" value="1"/>
</dbReference>
<proteinExistence type="predicted"/>
<evidence type="ECO:0000313" key="3">
    <source>
        <dbReference type="EMBL" id="TFB02809.1"/>
    </source>
</evidence>
<accession>A0ABY2H4F7</accession>